<protein>
    <submittedName>
        <fullName evidence="3">SDR family NAD(P)-dependent oxidoreductase</fullName>
    </submittedName>
</protein>
<dbReference type="PANTHER" id="PTHR43157">
    <property type="entry name" value="PHOSPHATIDYLINOSITOL-GLYCAN BIOSYNTHESIS CLASS F PROTEIN-RELATED"/>
    <property type="match status" value="1"/>
</dbReference>
<reference evidence="3 4" key="1">
    <citation type="submission" date="2020-04" db="EMBL/GenBank/DDBJ databases">
        <title>Novel species.</title>
        <authorList>
            <person name="Teo W.F.A."/>
            <person name="Lipun K."/>
            <person name="Srisuk N."/>
            <person name="Duangmal K."/>
        </authorList>
    </citation>
    <scope>NUCLEOTIDE SEQUENCE [LARGE SCALE GENOMIC DNA]</scope>
    <source>
        <strain evidence="3 4">K13G38</strain>
    </source>
</reference>
<keyword evidence="4" id="KW-1185">Reference proteome</keyword>
<dbReference type="NCBIfam" id="NF004846">
    <property type="entry name" value="PRK06197.1"/>
    <property type="match status" value="1"/>
</dbReference>
<name>A0ABX1JI31_9PSEU</name>
<dbReference type="Pfam" id="PF00106">
    <property type="entry name" value="adh_short"/>
    <property type="match status" value="1"/>
</dbReference>
<dbReference type="PRINTS" id="PR00081">
    <property type="entry name" value="GDHRDH"/>
</dbReference>
<comment type="similarity">
    <text evidence="2">Belongs to the short-chain dehydrogenases/reductases (SDR) family.</text>
</comment>
<evidence type="ECO:0000313" key="4">
    <source>
        <dbReference type="Proteomes" id="UP000715441"/>
    </source>
</evidence>
<evidence type="ECO:0000256" key="2">
    <source>
        <dbReference type="RuleBase" id="RU000363"/>
    </source>
</evidence>
<dbReference type="SUPFAM" id="SSF51735">
    <property type="entry name" value="NAD(P)-binding Rossmann-fold domains"/>
    <property type="match status" value="1"/>
</dbReference>
<dbReference type="EMBL" id="JAAXLS010000048">
    <property type="protein sequence ID" value="NKQ58075.1"/>
    <property type="molecule type" value="Genomic_DNA"/>
</dbReference>
<organism evidence="3 4">
    <name type="scientific">Amycolatopsis acididurans</name>
    <dbReference type="NCBI Taxonomy" id="2724524"/>
    <lineage>
        <taxon>Bacteria</taxon>
        <taxon>Bacillati</taxon>
        <taxon>Actinomycetota</taxon>
        <taxon>Actinomycetes</taxon>
        <taxon>Pseudonocardiales</taxon>
        <taxon>Pseudonocardiaceae</taxon>
        <taxon>Amycolatopsis</taxon>
    </lineage>
</organism>
<dbReference type="InterPro" id="IPR036291">
    <property type="entry name" value="NAD(P)-bd_dom_sf"/>
</dbReference>
<dbReference type="RefSeq" id="WP_168521557.1">
    <property type="nucleotide sequence ID" value="NZ_JAAXLS010000048.1"/>
</dbReference>
<dbReference type="Proteomes" id="UP000715441">
    <property type="component" value="Unassembled WGS sequence"/>
</dbReference>
<dbReference type="PANTHER" id="PTHR43157:SF31">
    <property type="entry name" value="PHOSPHATIDYLINOSITOL-GLYCAN BIOSYNTHESIS CLASS F PROTEIN"/>
    <property type="match status" value="1"/>
</dbReference>
<dbReference type="PRINTS" id="PR00080">
    <property type="entry name" value="SDRFAMILY"/>
</dbReference>
<dbReference type="Gene3D" id="3.40.50.720">
    <property type="entry name" value="NAD(P)-binding Rossmann-like Domain"/>
    <property type="match status" value="1"/>
</dbReference>
<dbReference type="InterPro" id="IPR002347">
    <property type="entry name" value="SDR_fam"/>
</dbReference>
<evidence type="ECO:0000256" key="1">
    <source>
        <dbReference type="ARBA" id="ARBA00023002"/>
    </source>
</evidence>
<proteinExistence type="inferred from homology"/>
<comment type="caution">
    <text evidence="3">The sequence shown here is derived from an EMBL/GenBank/DDBJ whole genome shotgun (WGS) entry which is preliminary data.</text>
</comment>
<sequence length="296" mass="31906">MVAWSESDIGDLTGKIAVVTGANGGLGMQTTRMLTEHGAKVIMAVRDPAKAEAARGDLAADILRLDLADQSSVAKFAGETAARYDRLDLLINNAGVAMVNPTPTVDGFEPHLGVNHLGHMALAVRLLPMLVSTKDSRIVTITSVSHHLARLRLDDLNGVTNRYEAYFHSKLANMTFTVELARRLAAAGHSTRALASDPGIARTMLARTDTSRIMRTTAIVTPYLVPTQSAAHGALPTLRAAVDPDSRGGQLYSPRFLVVGPPVRTRPSRRALDPEAGRRLWELSLDLLRLNEPDVL</sequence>
<accession>A0ABX1JI31</accession>
<keyword evidence="1" id="KW-0560">Oxidoreductase</keyword>
<gene>
    <name evidence="3" type="ORF">HFP15_34975</name>
</gene>
<evidence type="ECO:0000313" key="3">
    <source>
        <dbReference type="EMBL" id="NKQ58075.1"/>
    </source>
</evidence>